<dbReference type="PANTHER" id="PTHR22948:SF76">
    <property type="entry name" value="FI20010P1-RELATED"/>
    <property type="match status" value="1"/>
</dbReference>
<sequence>MVSQADALDLAALDAELDQMSKDYCDPELNRYDTGPGADLDDRQQPGALAAAAAAAGGGSEMGFSEPPAVRIRLKNTRDLTEAGLRELCRPYGTIVNVYKAKQEGGNFAFVEFGNPSEAGLAIQELNAKLGFQFYAAFAHEKKETDLVPMPPPPFGAGSGEKVVHSIEALGPDEESWERTVAQRRVKSAFSIPLRVRFPEEQGLATAPHYRAEGDRLTQLSRVDAGEIFSVVTLIGGGGKLEVDSGIDVGIVQLIDKLEQRESVSRLTRVEDGDQKKQPVYHFSSLPADQSKLFPDSSCVACGHRGFFSCSICTATYCSRHCQAEDYEKHKDSCHIQGVKVRVPAPSAVFEDLDDDGLTQEAFKKGSHVMILAVLSPERVFVRSLDKESNKEYLQTLSDVAKAGLTAQPLKNVPVAGAICLAFYEPLQIYARVLITKVAKGQASCVFIEFGLIQLVPVKQLKQLNDSALKLRKVRVHKVHLHGITTEYGHIEKAIDYLKTLINQPLEMKAQTECGNLVDAQLRTAYGVSVNKRINELITIPIEKALDNVDAFVNYNSIPAKRLPPNQTLDVLILNRTTVKLDFRVGLIAYSDLPYLHDLHRKLQSYGKKVEKFTENFTPRLHEVCLVRDMSTWYRGVCIEAAGDCRPTIYLCDYGCMIMVKLQDIRKIPPSLALEVRTTDAKVYGLEEAKNNGLRIDSEFLDIYLEENERLTVETSEEVEFSEFEMELSRESQSMMTVIKVPELVAFIEEREQRERNRVEQPLRLSSRMSSSTTTTTVSSKE</sequence>
<dbReference type="PROSITE" id="PS50102">
    <property type="entry name" value="RRM"/>
    <property type="match status" value="1"/>
</dbReference>
<dbReference type="InterPro" id="IPR000504">
    <property type="entry name" value="RRM_dom"/>
</dbReference>
<dbReference type="InterPro" id="IPR050621">
    <property type="entry name" value="Tudor_domain_containing"/>
</dbReference>
<evidence type="ECO:0000256" key="1">
    <source>
        <dbReference type="ARBA" id="ARBA00022884"/>
    </source>
</evidence>
<dbReference type="EMBL" id="HBUE01067055">
    <property type="protein sequence ID" value="CAG6471138.1"/>
    <property type="molecule type" value="Transcribed_RNA"/>
</dbReference>
<dbReference type="SMART" id="SM00360">
    <property type="entry name" value="RRM"/>
    <property type="match status" value="1"/>
</dbReference>
<dbReference type="Pfam" id="PF00567">
    <property type="entry name" value="TUDOR"/>
    <property type="match status" value="2"/>
</dbReference>
<dbReference type="SUPFAM" id="SSF54928">
    <property type="entry name" value="RNA-binding domain, RBD"/>
    <property type="match status" value="1"/>
</dbReference>
<dbReference type="Gene3D" id="6.10.140.2220">
    <property type="match status" value="1"/>
</dbReference>
<evidence type="ECO:0000313" key="5">
    <source>
        <dbReference type="EMBL" id="CAG6471138.1"/>
    </source>
</evidence>
<dbReference type="CDD" id="cd20379">
    <property type="entry name" value="Tudor_dTUD-like"/>
    <property type="match status" value="1"/>
</dbReference>
<dbReference type="SUPFAM" id="SSF144232">
    <property type="entry name" value="HIT/MYND zinc finger-like"/>
    <property type="match status" value="1"/>
</dbReference>
<dbReference type="InterPro" id="IPR012677">
    <property type="entry name" value="Nucleotide-bd_a/b_plait_sf"/>
</dbReference>
<organism evidence="5">
    <name type="scientific">Culex pipiens</name>
    <name type="common">House mosquito</name>
    <dbReference type="NCBI Taxonomy" id="7175"/>
    <lineage>
        <taxon>Eukaryota</taxon>
        <taxon>Metazoa</taxon>
        <taxon>Ecdysozoa</taxon>
        <taxon>Arthropoda</taxon>
        <taxon>Hexapoda</taxon>
        <taxon>Insecta</taxon>
        <taxon>Pterygota</taxon>
        <taxon>Neoptera</taxon>
        <taxon>Endopterygota</taxon>
        <taxon>Diptera</taxon>
        <taxon>Nematocera</taxon>
        <taxon>Culicoidea</taxon>
        <taxon>Culicidae</taxon>
        <taxon>Culicinae</taxon>
        <taxon>Culicini</taxon>
        <taxon>Culex</taxon>
        <taxon>Culex</taxon>
    </lineage>
</organism>
<dbReference type="Pfam" id="PF00076">
    <property type="entry name" value="RRM_1"/>
    <property type="match status" value="1"/>
</dbReference>
<dbReference type="SMART" id="SM00333">
    <property type="entry name" value="TUDOR"/>
    <property type="match status" value="2"/>
</dbReference>
<evidence type="ECO:0000256" key="2">
    <source>
        <dbReference type="PROSITE-ProRule" id="PRU00176"/>
    </source>
</evidence>
<dbReference type="SUPFAM" id="SSF63748">
    <property type="entry name" value="Tudor/PWWP/MBT"/>
    <property type="match status" value="2"/>
</dbReference>
<dbReference type="InterPro" id="IPR002999">
    <property type="entry name" value="Tudor"/>
</dbReference>
<feature type="region of interest" description="Disordered" evidence="3">
    <location>
        <begin position="753"/>
        <end position="782"/>
    </location>
</feature>
<evidence type="ECO:0000259" key="4">
    <source>
        <dbReference type="PROSITE" id="PS50102"/>
    </source>
</evidence>
<dbReference type="AlphaFoldDB" id="A0A8D8BBC3"/>
<dbReference type="Gene3D" id="2.30.30.140">
    <property type="match status" value="2"/>
</dbReference>
<feature type="compositionally biased region" description="Low complexity" evidence="3">
    <location>
        <begin position="766"/>
        <end position="782"/>
    </location>
</feature>
<dbReference type="PANTHER" id="PTHR22948">
    <property type="entry name" value="TUDOR DOMAIN CONTAINING PROTEIN"/>
    <property type="match status" value="1"/>
</dbReference>
<dbReference type="InterPro" id="IPR035979">
    <property type="entry name" value="RBD_domain_sf"/>
</dbReference>
<protein>
    <submittedName>
        <fullName evidence="5">Protein vreteno</fullName>
    </submittedName>
</protein>
<dbReference type="GO" id="GO:0003723">
    <property type="term" value="F:RNA binding"/>
    <property type="evidence" value="ECO:0007669"/>
    <property type="project" value="UniProtKB-UniRule"/>
</dbReference>
<dbReference type="Gene3D" id="3.30.70.330">
    <property type="match status" value="1"/>
</dbReference>
<evidence type="ECO:0000256" key="3">
    <source>
        <dbReference type="SAM" id="MobiDB-lite"/>
    </source>
</evidence>
<keyword evidence="1 2" id="KW-0694">RNA-binding</keyword>
<accession>A0A8D8BBC3</accession>
<dbReference type="EMBL" id="HBUE01067058">
    <property type="protein sequence ID" value="CAG6471139.1"/>
    <property type="molecule type" value="Transcribed_RNA"/>
</dbReference>
<feature type="domain" description="RRM" evidence="4">
    <location>
        <begin position="70"/>
        <end position="141"/>
    </location>
</feature>
<reference evidence="5" key="1">
    <citation type="submission" date="2021-05" db="EMBL/GenBank/DDBJ databases">
        <authorList>
            <person name="Alioto T."/>
            <person name="Alioto T."/>
            <person name="Gomez Garrido J."/>
        </authorList>
    </citation>
    <scope>NUCLEOTIDE SEQUENCE</scope>
</reference>
<proteinExistence type="predicted"/>
<name>A0A8D8BBC3_CULPI</name>